<feature type="domain" description="NmrA-like" evidence="3">
    <location>
        <begin position="4"/>
        <end position="231"/>
    </location>
</feature>
<evidence type="ECO:0000313" key="4">
    <source>
        <dbReference type="EMBL" id="PTB65733.1"/>
    </source>
</evidence>
<sequence length="300" mass="31986">MTYKNVVIVGASGSIGKIILEGLITAGGFDLTVVSRKDSSATFPPDVNVYKSDFTDSDLQSAFKGQDVVISAVGAAGLGEQKRLVDAAMSAGVKRFLPSEFSSSSQDAGVLQLLPLFGQKLELIEYLKTKQSATFSWTGIATSLLFDWGLRNGFLEYDLVNKTATIWDGGNKRFTLTNEKDLGKAVASVLQNAEETANKYLFVSSVETSQNEILAALEHATGAKWTVNNTTTKEQVDAAIQKLSAGDFSGAYALVRATSYSCTPGLKSNYATDEDLSNDLLGLKPTSVAETVKLVTGFGN</sequence>
<keyword evidence="5" id="KW-1185">Reference proteome</keyword>
<dbReference type="Gene3D" id="3.90.25.10">
    <property type="entry name" value="UDP-galactose 4-epimerase, domain 1"/>
    <property type="match status" value="1"/>
</dbReference>
<dbReference type="OrthoDB" id="9984533at2759"/>
<dbReference type="CDD" id="cd05259">
    <property type="entry name" value="PCBER_SDR_a"/>
    <property type="match status" value="1"/>
</dbReference>
<dbReference type="GO" id="GO:0016491">
    <property type="term" value="F:oxidoreductase activity"/>
    <property type="evidence" value="ECO:0007669"/>
    <property type="project" value="UniProtKB-KW"/>
</dbReference>
<dbReference type="InterPro" id="IPR008030">
    <property type="entry name" value="NmrA-like"/>
</dbReference>
<protein>
    <submittedName>
        <fullName evidence="4">NAD(P)-binding protein</fullName>
    </submittedName>
</protein>
<evidence type="ECO:0000256" key="2">
    <source>
        <dbReference type="ARBA" id="ARBA00023002"/>
    </source>
</evidence>
<dbReference type="PANTHER" id="PTHR47706:SF9">
    <property type="entry name" value="NMRA-LIKE DOMAIN-CONTAINING PROTEIN-RELATED"/>
    <property type="match status" value="1"/>
</dbReference>
<evidence type="ECO:0000313" key="5">
    <source>
        <dbReference type="Proteomes" id="UP000241546"/>
    </source>
</evidence>
<accession>A0A2T4B8S7</accession>
<keyword evidence="1" id="KW-0521">NADP</keyword>
<dbReference type="Gene3D" id="3.40.50.720">
    <property type="entry name" value="NAD(P)-binding Rossmann-like Domain"/>
    <property type="match status" value="1"/>
</dbReference>
<dbReference type="Proteomes" id="UP000241546">
    <property type="component" value="Unassembled WGS sequence"/>
</dbReference>
<dbReference type="EMBL" id="KZ680214">
    <property type="protein sequence ID" value="PTB65733.1"/>
    <property type="molecule type" value="Genomic_DNA"/>
</dbReference>
<organism evidence="4 5">
    <name type="scientific">Trichoderma citrinoviride</name>
    <dbReference type="NCBI Taxonomy" id="58853"/>
    <lineage>
        <taxon>Eukaryota</taxon>
        <taxon>Fungi</taxon>
        <taxon>Dikarya</taxon>
        <taxon>Ascomycota</taxon>
        <taxon>Pezizomycotina</taxon>
        <taxon>Sordariomycetes</taxon>
        <taxon>Hypocreomycetidae</taxon>
        <taxon>Hypocreales</taxon>
        <taxon>Hypocreaceae</taxon>
        <taxon>Trichoderma</taxon>
    </lineage>
</organism>
<dbReference type="PANTHER" id="PTHR47706">
    <property type="entry name" value="NMRA-LIKE FAMILY PROTEIN"/>
    <property type="match status" value="1"/>
</dbReference>
<proteinExistence type="predicted"/>
<dbReference type="Pfam" id="PF05368">
    <property type="entry name" value="NmrA"/>
    <property type="match status" value="1"/>
</dbReference>
<gene>
    <name evidence="4" type="ORF">BBK36DRAFT_1119963</name>
</gene>
<dbReference type="InterPro" id="IPR045312">
    <property type="entry name" value="PCBER-like"/>
</dbReference>
<dbReference type="InterPro" id="IPR051609">
    <property type="entry name" value="NmrA/Isoflavone_reductase-like"/>
</dbReference>
<dbReference type="RefSeq" id="XP_024749053.1">
    <property type="nucleotide sequence ID" value="XM_024890639.1"/>
</dbReference>
<evidence type="ECO:0000256" key="1">
    <source>
        <dbReference type="ARBA" id="ARBA00022857"/>
    </source>
</evidence>
<dbReference type="AlphaFoldDB" id="A0A2T4B8S7"/>
<evidence type="ECO:0000259" key="3">
    <source>
        <dbReference type="Pfam" id="PF05368"/>
    </source>
</evidence>
<reference evidence="5" key="1">
    <citation type="submission" date="2016-07" db="EMBL/GenBank/DDBJ databases">
        <title>Multiple horizontal gene transfer events from other fungi enriched the ability of initially mycotrophic Trichoderma (Ascomycota) to feed on dead plant biomass.</title>
        <authorList>
            <consortium name="DOE Joint Genome Institute"/>
            <person name="Atanasova L."/>
            <person name="Chenthamara K."/>
            <person name="Zhang J."/>
            <person name="Grujic M."/>
            <person name="Henrissat B."/>
            <person name="Kuo A."/>
            <person name="Aerts A."/>
            <person name="Salamov A."/>
            <person name="Lipzen A."/>
            <person name="Labutti K."/>
            <person name="Barry K."/>
            <person name="Miao Y."/>
            <person name="Rahimi M.J."/>
            <person name="Shen Q."/>
            <person name="Grigoriev I.V."/>
            <person name="Kubicek C.P."/>
            <person name="Druzhinina I.S."/>
        </authorList>
    </citation>
    <scope>NUCLEOTIDE SEQUENCE [LARGE SCALE GENOMIC DNA]</scope>
    <source>
        <strain evidence="5">TUCIM 6016</strain>
    </source>
</reference>
<dbReference type="GeneID" id="36598757"/>
<dbReference type="SUPFAM" id="SSF51735">
    <property type="entry name" value="NAD(P)-binding Rossmann-fold domains"/>
    <property type="match status" value="1"/>
</dbReference>
<dbReference type="InterPro" id="IPR036291">
    <property type="entry name" value="NAD(P)-bd_dom_sf"/>
</dbReference>
<keyword evidence="2" id="KW-0560">Oxidoreductase</keyword>
<name>A0A2T4B8S7_9HYPO</name>